<evidence type="ECO:0000313" key="2">
    <source>
        <dbReference type="EMBL" id="KFG72135.1"/>
    </source>
</evidence>
<accession>A0A086MTB7</accession>
<reference evidence="2 3" key="1">
    <citation type="submission" date="2014-05" db="EMBL/GenBank/DDBJ databases">
        <title>Complete genome sequence of the Streptomyces mutabilis TRM45540.</title>
        <authorList>
            <person name="Luo X."/>
            <person name="Zhang L."/>
        </authorList>
    </citation>
    <scope>NUCLEOTIDE SEQUENCE [LARGE SCALE GENOMIC DNA]</scope>
    <source>
        <strain evidence="2 3">TRM45540</strain>
    </source>
</reference>
<feature type="compositionally biased region" description="Basic and acidic residues" evidence="1">
    <location>
        <begin position="46"/>
        <end position="57"/>
    </location>
</feature>
<evidence type="ECO:0000313" key="3">
    <source>
        <dbReference type="Proteomes" id="UP000029095"/>
    </source>
</evidence>
<evidence type="ECO:0000256" key="1">
    <source>
        <dbReference type="SAM" id="MobiDB-lite"/>
    </source>
</evidence>
<dbReference type="EMBL" id="JNFQ01000003">
    <property type="protein sequence ID" value="KFG72135.1"/>
    <property type="molecule type" value="Genomic_DNA"/>
</dbReference>
<dbReference type="HOGENOM" id="CLU_2636585_0_0_11"/>
<feature type="compositionally biased region" description="Basic and acidic residues" evidence="1">
    <location>
        <begin position="21"/>
        <end position="35"/>
    </location>
</feature>
<protein>
    <submittedName>
        <fullName evidence="2">Uncharacterized protein</fullName>
    </submittedName>
</protein>
<proteinExistence type="predicted"/>
<dbReference type="AlphaFoldDB" id="A0A086MTB7"/>
<name>A0A086MTB7_9ACTN</name>
<gene>
    <name evidence="2" type="ORF">FM21_28570</name>
</gene>
<dbReference type="STRING" id="1915400.FM21_28570"/>
<dbReference type="Proteomes" id="UP000029095">
    <property type="component" value="Unassembled WGS sequence"/>
</dbReference>
<dbReference type="RefSeq" id="WP_043381974.1">
    <property type="nucleotide sequence ID" value="NZ_KN039947.1"/>
</dbReference>
<sequence>MTPTLLLDLFVTGVSAHRPARGSDPEYDDPKDHRTALTVRAQEGGDDAKGGHRRPEQALRQPLGPGVAAPWRALPAA</sequence>
<feature type="region of interest" description="Disordered" evidence="1">
    <location>
        <begin position="16"/>
        <end position="77"/>
    </location>
</feature>
<organism evidence="2 3">
    <name type="scientific">Streptomyces mutabilis</name>
    <dbReference type="NCBI Taxonomy" id="67332"/>
    <lineage>
        <taxon>Bacteria</taxon>
        <taxon>Bacillati</taxon>
        <taxon>Actinomycetota</taxon>
        <taxon>Actinomycetes</taxon>
        <taxon>Kitasatosporales</taxon>
        <taxon>Streptomycetaceae</taxon>
        <taxon>Streptomyces</taxon>
    </lineage>
</organism>
<comment type="caution">
    <text evidence="2">The sequence shown here is derived from an EMBL/GenBank/DDBJ whole genome shotgun (WGS) entry which is preliminary data.</text>
</comment>
<keyword evidence="3" id="KW-1185">Reference proteome</keyword>